<protein>
    <recommendedName>
        <fullName evidence="3">N-acetylglucosamine-induced protein 1</fullName>
    </recommendedName>
</protein>
<dbReference type="GO" id="GO:0005737">
    <property type="term" value="C:cytoplasm"/>
    <property type="evidence" value="ECO:0007669"/>
    <property type="project" value="TreeGrafter"/>
</dbReference>
<dbReference type="KEGG" id="psco:LY89DRAFT_664550"/>
<dbReference type="RefSeq" id="XP_018077109.1">
    <property type="nucleotide sequence ID" value="XM_018212778.1"/>
</dbReference>
<evidence type="ECO:0000313" key="1">
    <source>
        <dbReference type="EMBL" id="KUJ22754.1"/>
    </source>
</evidence>
<keyword evidence="2" id="KW-1185">Reference proteome</keyword>
<dbReference type="Pfam" id="PF12239">
    <property type="entry name" value="DUF3605"/>
    <property type="match status" value="1"/>
</dbReference>
<reference evidence="1 2" key="1">
    <citation type="submission" date="2015-10" db="EMBL/GenBank/DDBJ databases">
        <title>Full genome of DAOMC 229536 Phialocephala scopiformis, a fungal endophyte of spruce producing the potent anti-insectan compound rugulosin.</title>
        <authorList>
            <consortium name="DOE Joint Genome Institute"/>
            <person name="Walker A.K."/>
            <person name="Frasz S.L."/>
            <person name="Seifert K.A."/>
            <person name="Miller J.D."/>
            <person name="Mondo S.J."/>
            <person name="Labutti K."/>
            <person name="Lipzen A."/>
            <person name="Dockter R."/>
            <person name="Kennedy M."/>
            <person name="Grigoriev I.V."/>
            <person name="Spatafora J.W."/>
        </authorList>
    </citation>
    <scope>NUCLEOTIDE SEQUENCE [LARGE SCALE GENOMIC DNA]</scope>
    <source>
        <strain evidence="1 2">CBS 120377</strain>
    </source>
</reference>
<evidence type="ECO:0000313" key="2">
    <source>
        <dbReference type="Proteomes" id="UP000070700"/>
    </source>
</evidence>
<dbReference type="FunCoup" id="A0A194XRS8">
    <property type="interactions" value="1"/>
</dbReference>
<dbReference type="Proteomes" id="UP000070700">
    <property type="component" value="Unassembled WGS sequence"/>
</dbReference>
<proteinExistence type="predicted"/>
<dbReference type="EMBL" id="KQ947406">
    <property type="protein sequence ID" value="KUJ22754.1"/>
    <property type="molecule type" value="Genomic_DNA"/>
</dbReference>
<dbReference type="InterPro" id="IPR022036">
    <property type="entry name" value="DUF3605"/>
</dbReference>
<dbReference type="GeneID" id="28822504"/>
<name>A0A194XRS8_MOLSC</name>
<dbReference type="AlphaFoldDB" id="A0A194XRS8"/>
<accession>A0A194XRS8</accession>
<dbReference type="OrthoDB" id="10053431at2759"/>
<organism evidence="1 2">
    <name type="scientific">Mollisia scopiformis</name>
    <name type="common">Conifer needle endophyte fungus</name>
    <name type="synonym">Phialocephala scopiformis</name>
    <dbReference type="NCBI Taxonomy" id="149040"/>
    <lineage>
        <taxon>Eukaryota</taxon>
        <taxon>Fungi</taxon>
        <taxon>Dikarya</taxon>
        <taxon>Ascomycota</taxon>
        <taxon>Pezizomycotina</taxon>
        <taxon>Leotiomycetes</taxon>
        <taxon>Helotiales</taxon>
        <taxon>Mollisiaceae</taxon>
        <taxon>Mollisia</taxon>
    </lineage>
</organism>
<dbReference type="GO" id="GO:0006044">
    <property type="term" value="P:N-acetylglucosamine metabolic process"/>
    <property type="evidence" value="ECO:0007669"/>
    <property type="project" value="TreeGrafter"/>
</dbReference>
<dbReference type="InParanoid" id="A0A194XRS8"/>
<dbReference type="PANTHER" id="PTHR35020:SF4">
    <property type="entry name" value="N-ACETYLGLUCOSAMINE-INDUCED PROTEIN 1"/>
    <property type="match status" value="1"/>
</dbReference>
<dbReference type="PANTHER" id="PTHR35020">
    <property type="entry name" value="N-ACETYLGLUCOSAMINE-INDUCED PROTEIN 1"/>
    <property type="match status" value="1"/>
</dbReference>
<sequence length="225" mass="26128">MGSTTPLPYWQINIPSQDRTPHCPPYLQNLSPKDLSIISTPDAFYLPLSWPTVRSISASNRLDAFQRLPSDLRRYLAFMYTLKQKHGSVMKFILEERLQWGEGEREAKGRGLFEEESDWKVLWNDWPYGIDGRIVHLVVWTKFALVEGPDGDLTAEARREVEEWVEKVFGRRVGGENVIWFKNWKSLKSVHAVEHFHVMLFDPDPEFVKEVTNGDVPLCKKLLTV</sequence>
<evidence type="ECO:0008006" key="3">
    <source>
        <dbReference type="Google" id="ProtNLM"/>
    </source>
</evidence>
<gene>
    <name evidence="1" type="ORF">LY89DRAFT_664550</name>
</gene>